<evidence type="ECO:0000313" key="2">
    <source>
        <dbReference type="EMBL" id="QTA90554.1"/>
    </source>
</evidence>
<keyword evidence="1" id="KW-0472">Membrane</keyword>
<keyword evidence="3" id="KW-1185">Reference proteome</keyword>
<evidence type="ECO:0000256" key="1">
    <source>
        <dbReference type="SAM" id="Phobius"/>
    </source>
</evidence>
<dbReference type="AlphaFoldDB" id="A0A975GR39"/>
<dbReference type="EMBL" id="CP061800">
    <property type="protein sequence ID" value="QTA90554.1"/>
    <property type="molecule type" value="Genomic_DNA"/>
</dbReference>
<dbReference type="Proteomes" id="UP000663722">
    <property type="component" value="Chromosome"/>
</dbReference>
<feature type="transmembrane region" description="Helical" evidence="1">
    <location>
        <begin position="20"/>
        <end position="36"/>
    </location>
</feature>
<dbReference type="KEGG" id="dmm:dnm_066140"/>
<keyword evidence="1" id="KW-1133">Transmembrane helix</keyword>
<reference evidence="2" key="1">
    <citation type="journal article" date="2021" name="Microb. Physiol.">
        <title>Proteogenomic Insights into the Physiology of Marine, Sulfate-Reducing, Filamentous Desulfonema limicola and Desulfonema magnum.</title>
        <authorList>
            <person name="Schnaars V."/>
            <person name="Wohlbrand L."/>
            <person name="Scheve S."/>
            <person name="Hinrichs C."/>
            <person name="Reinhardt R."/>
            <person name="Rabus R."/>
        </authorList>
    </citation>
    <scope>NUCLEOTIDE SEQUENCE</scope>
    <source>
        <strain evidence="2">4be13</strain>
    </source>
</reference>
<accession>A0A975GR39</accession>
<keyword evidence="1" id="KW-0812">Transmembrane</keyword>
<organism evidence="2 3">
    <name type="scientific">Desulfonema magnum</name>
    <dbReference type="NCBI Taxonomy" id="45655"/>
    <lineage>
        <taxon>Bacteria</taxon>
        <taxon>Pseudomonadati</taxon>
        <taxon>Thermodesulfobacteriota</taxon>
        <taxon>Desulfobacteria</taxon>
        <taxon>Desulfobacterales</taxon>
        <taxon>Desulfococcaceae</taxon>
        <taxon>Desulfonema</taxon>
    </lineage>
</organism>
<evidence type="ECO:0000313" key="3">
    <source>
        <dbReference type="Proteomes" id="UP000663722"/>
    </source>
</evidence>
<proteinExistence type="predicted"/>
<gene>
    <name evidence="2" type="ORF">dnm_066140</name>
</gene>
<name>A0A975GR39_9BACT</name>
<sequence>MRKCRAFPSGYAKNHAERYWIKREIFFLILLPSVYFF</sequence>
<protein>
    <submittedName>
        <fullName evidence="2">Uncharacterized protein</fullName>
    </submittedName>
</protein>